<evidence type="ECO:0000256" key="4">
    <source>
        <dbReference type="ARBA" id="ARBA00022692"/>
    </source>
</evidence>
<feature type="transmembrane region" description="Helical" evidence="7">
    <location>
        <begin position="114"/>
        <end position="139"/>
    </location>
</feature>
<dbReference type="SUPFAM" id="SSF103473">
    <property type="entry name" value="MFS general substrate transporter"/>
    <property type="match status" value="1"/>
</dbReference>
<feature type="transmembrane region" description="Helical" evidence="7">
    <location>
        <begin position="366"/>
        <end position="388"/>
    </location>
</feature>
<feature type="transmembrane region" description="Helical" evidence="7">
    <location>
        <begin position="400"/>
        <end position="423"/>
    </location>
</feature>
<reference evidence="10" key="1">
    <citation type="submission" date="2016-06" db="EMBL/GenBank/DDBJ databases">
        <authorList>
            <person name="Varghese N."/>
            <person name="Submissions Spin"/>
        </authorList>
    </citation>
    <scope>NUCLEOTIDE SEQUENCE [LARGE SCALE GENOMIC DNA]</scope>
    <source>
        <strain evidence="10">DSM 43817</strain>
    </source>
</reference>
<protein>
    <submittedName>
        <fullName evidence="9">Predicted arabinose efflux permease, MFS family</fullName>
    </submittedName>
</protein>
<organism evidence="9 10">
    <name type="scientific">Micromonospora pallida</name>
    <dbReference type="NCBI Taxonomy" id="145854"/>
    <lineage>
        <taxon>Bacteria</taxon>
        <taxon>Bacillati</taxon>
        <taxon>Actinomycetota</taxon>
        <taxon>Actinomycetes</taxon>
        <taxon>Micromonosporales</taxon>
        <taxon>Micromonosporaceae</taxon>
        <taxon>Micromonospora</taxon>
    </lineage>
</organism>
<evidence type="ECO:0000313" key="10">
    <source>
        <dbReference type="Proteomes" id="UP000198959"/>
    </source>
</evidence>
<dbReference type="EMBL" id="FMHW01000002">
    <property type="protein sequence ID" value="SCL29576.1"/>
    <property type="molecule type" value="Genomic_DNA"/>
</dbReference>
<feature type="transmembrane region" description="Helical" evidence="7">
    <location>
        <begin position="309"/>
        <end position="328"/>
    </location>
</feature>
<dbReference type="PANTHER" id="PTHR43045">
    <property type="entry name" value="SHIKIMATE TRANSPORTER"/>
    <property type="match status" value="1"/>
</dbReference>
<gene>
    <name evidence="9" type="ORF">GA0074692_2752</name>
</gene>
<name>A0A1C6SJA6_9ACTN</name>
<feature type="transmembrane region" description="Helical" evidence="7">
    <location>
        <begin position="334"/>
        <end position="354"/>
    </location>
</feature>
<dbReference type="GO" id="GO:0022857">
    <property type="term" value="F:transmembrane transporter activity"/>
    <property type="evidence" value="ECO:0007669"/>
    <property type="project" value="InterPro"/>
</dbReference>
<dbReference type="InterPro" id="IPR020846">
    <property type="entry name" value="MFS_dom"/>
</dbReference>
<dbReference type="PANTHER" id="PTHR43045:SF1">
    <property type="entry name" value="SHIKIMATE TRANSPORTER"/>
    <property type="match status" value="1"/>
</dbReference>
<evidence type="ECO:0000259" key="8">
    <source>
        <dbReference type="PROSITE" id="PS50850"/>
    </source>
</evidence>
<dbReference type="Pfam" id="PF07690">
    <property type="entry name" value="MFS_1"/>
    <property type="match status" value="1"/>
</dbReference>
<keyword evidence="5 7" id="KW-1133">Transmembrane helix</keyword>
<dbReference type="STRING" id="145854.GA0074692_2752"/>
<feature type="transmembrane region" description="Helical" evidence="7">
    <location>
        <begin position="48"/>
        <end position="72"/>
    </location>
</feature>
<evidence type="ECO:0000256" key="2">
    <source>
        <dbReference type="ARBA" id="ARBA00022448"/>
    </source>
</evidence>
<feature type="transmembrane region" description="Helical" evidence="7">
    <location>
        <begin position="242"/>
        <end position="266"/>
    </location>
</feature>
<keyword evidence="10" id="KW-1185">Reference proteome</keyword>
<dbReference type="InterPro" id="IPR011701">
    <property type="entry name" value="MFS"/>
</dbReference>
<comment type="subcellular location">
    <subcellularLocation>
        <location evidence="1">Cell membrane</location>
        <topology evidence="1">Multi-pass membrane protein</topology>
    </subcellularLocation>
</comment>
<evidence type="ECO:0000313" key="9">
    <source>
        <dbReference type="EMBL" id="SCL29576.1"/>
    </source>
</evidence>
<keyword evidence="6 7" id="KW-0472">Membrane</keyword>
<dbReference type="RefSeq" id="WP_091644355.1">
    <property type="nucleotide sequence ID" value="NZ_FMHW01000002.1"/>
</dbReference>
<evidence type="ECO:0000256" key="1">
    <source>
        <dbReference type="ARBA" id="ARBA00004651"/>
    </source>
</evidence>
<evidence type="ECO:0000256" key="5">
    <source>
        <dbReference type="ARBA" id="ARBA00022989"/>
    </source>
</evidence>
<dbReference type="OrthoDB" id="9066401at2"/>
<dbReference type="GO" id="GO:0005886">
    <property type="term" value="C:plasma membrane"/>
    <property type="evidence" value="ECO:0007669"/>
    <property type="project" value="UniProtKB-SubCell"/>
</dbReference>
<dbReference type="InterPro" id="IPR036259">
    <property type="entry name" value="MFS_trans_sf"/>
</dbReference>
<dbReference type="PROSITE" id="PS50850">
    <property type="entry name" value="MFS"/>
    <property type="match status" value="1"/>
</dbReference>
<keyword evidence="2" id="KW-0813">Transport</keyword>
<feature type="transmembrane region" description="Helical" evidence="7">
    <location>
        <begin position="186"/>
        <end position="203"/>
    </location>
</feature>
<dbReference type="Gene3D" id="1.20.1250.20">
    <property type="entry name" value="MFS general substrate transporter like domains"/>
    <property type="match status" value="2"/>
</dbReference>
<evidence type="ECO:0000256" key="3">
    <source>
        <dbReference type="ARBA" id="ARBA00022475"/>
    </source>
</evidence>
<dbReference type="Proteomes" id="UP000198959">
    <property type="component" value="Unassembled WGS sequence"/>
</dbReference>
<sequence length="438" mass="45917">MPKTFLTPRQVAFAAMIGTAVEVYDFLLYAFIAATVFGPLFFPGFHPWLGTLAAFSSHAVAFFMRPLGAALFARIGDRVGRRPALLGSLAMMGVATVGIGLLPVYSAIGITAPILLVALRLMQGVAVGGEYPGAVVVAVEHAPPHRRTLYGAFPQIGFPLGILIVAVTLVVVNVAVGPAVFEVWGWRLPFLFSSLLVIVGLLFRARLAETPEFVAATKGPNVRRAAGAGQVRRLLREAPRPAAIGVLMGIGPAAFAYAYLTSLLAYVKVYVSNLPVSWVQLGLVPTAAVIIIVAIVSAHYGDRWGRERAIVISGVWLILWAAPSYWLVGAASLPALLAAMMVGAVSYGIFSGVAPALTADLFPVKLRYIGVAASITIAVLVGGALLPIPALSLTGATNGSIAPMVIMMMIAGAATAVGGLLAYRNRAIRSTTPRVGRR</sequence>
<proteinExistence type="predicted"/>
<evidence type="ECO:0000256" key="7">
    <source>
        <dbReference type="SAM" id="Phobius"/>
    </source>
</evidence>
<dbReference type="AlphaFoldDB" id="A0A1C6SJA6"/>
<feature type="transmembrane region" description="Helical" evidence="7">
    <location>
        <begin position="84"/>
        <end position="108"/>
    </location>
</feature>
<evidence type="ECO:0000256" key="6">
    <source>
        <dbReference type="ARBA" id="ARBA00023136"/>
    </source>
</evidence>
<accession>A0A1C6SJA6</accession>
<feature type="transmembrane region" description="Helical" evidence="7">
    <location>
        <begin position="278"/>
        <end position="297"/>
    </location>
</feature>
<keyword evidence="3" id="KW-1003">Cell membrane</keyword>
<feature type="transmembrane region" description="Helical" evidence="7">
    <location>
        <begin position="12"/>
        <end position="42"/>
    </location>
</feature>
<keyword evidence="4 7" id="KW-0812">Transmembrane</keyword>
<feature type="transmembrane region" description="Helical" evidence="7">
    <location>
        <begin position="160"/>
        <end position="180"/>
    </location>
</feature>
<feature type="domain" description="Major facilitator superfamily (MFS) profile" evidence="8">
    <location>
        <begin position="11"/>
        <end position="430"/>
    </location>
</feature>